<comment type="similarity">
    <text evidence="6 7">Belongs to the UbiX/PAD1 family.</text>
</comment>
<evidence type="ECO:0000256" key="3">
    <source>
        <dbReference type="ARBA" id="ARBA00022643"/>
    </source>
</evidence>
<dbReference type="GO" id="GO:0016831">
    <property type="term" value="F:carboxy-lyase activity"/>
    <property type="evidence" value="ECO:0007669"/>
    <property type="project" value="TreeGrafter"/>
</dbReference>
<evidence type="ECO:0000256" key="4">
    <source>
        <dbReference type="ARBA" id="ARBA00022679"/>
    </source>
</evidence>
<dbReference type="NCBIfam" id="TIGR00421">
    <property type="entry name" value="ubiX_pad"/>
    <property type="match status" value="1"/>
</dbReference>
<evidence type="ECO:0000256" key="5">
    <source>
        <dbReference type="ARBA" id="ARBA00050612"/>
    </source>
</evidence>
<feature type="binding site" evidence="7">
    <location>
        <position position="124"/>
    </location>
    <ligand>
        <name>FMN</name>
        <dbReference type="ChEBI" id="CHEBI:58210"/>
    </ligand>
</feature>
<keyword evidence="4 7" id="KW-0808">Transferase</keyword>
<dbReference type="EC" id="2.5.1.129" evidence="7"/>
<feature type="binding site" evidence="7">
    <location>
        <begin position="89"/>
        <end position="92"/>
    </location>
    <ligand>
        <name>FMN</name>
        <dbReference type="ChEBI" id="CHEBI:58210"/>
    </ligand>
</feature>
<dbReference type="EMBL" id="FUZT01000004">
    <property type="protein sequence ID" value="SKC62883.1"/>
    <property type="molecule type" value="Genomic_DNA"/>
</dbReference>
<dbReference type="Gene3D" id="3.40.50.1950">
    <property type="entry name" value="Flavin prenyltransferase-like"/>
    <property type="match status" value="1"/>
</dbReference>
<dbReference type="AlphaFoldDB" id="A0A1T5KGS7"/>
<feature type="binding site" evidence="7">
    <location>
        <position position="170"/>
    </location>
    <ligand>
        <name>dimethylallyl phosphate</name>
        <dbReference type="ChEBI" id="CHEBI:88052"/>
    </ligand>
</feature>
<feature type="binding site" evidence="7">
    <location>
        <begin position="11"/>
        <end position="13"/>
    </location>
    <ligand>
        <name>FMN</name>
        <dbReference type="ChEBI" id="CHEBI:58210"/>
    </ligand>
</feature>
<dbReference type="FunFam" id="3.40.50.1950:FF:000001">
    <property type="entry name" value="Flavin prenyltransferase UbiX"/>
    <property type="match status" value="1"/>
</dbReference>
<proteinExistence type="inferred from homology"/>
<evidence type="ECO:0000256" key="6">
    <source>
        <dbReference type="ARBA" id="ARBA00060793"/>
    </source>
</evidence>
<dbReference type="OrthoDB" id="9781577at2"/>
<dbReference type="Pfam" id="PF02441">
    <property type="entry name" value="Flavoprotein"/>
    <property type="match status" value="1"/>
</dbReference>
<protein>
    <recommendedName>
        <fullName evidence="7">Flavin prenyltransferase UbiX</fullName>
        <ecNumber evidence="7">2.5.1.129</ecNumber>
    </recommendedName>
</protein>
<name>A0A1T5KGS7_9FIRM</name>
<dbReference type="InterPro" id="IPR004507">
    <property type="entry name" value="UbiX-like"/>
</dbReference>
<gene>
    <name evidence="7" type="primary">ubiX</name>
    <name evidence="9" type="ORF">SAMN02194393_01794</name>
</gene>
<evidence type="ECO:0000313" key="9">
    <source>
        <dbReference type="EMBL" id="SKC62883.1"/>
    </source>
</evidence>
<organism evidence="9 10">
    <name type="scientific">Maledivibacter halophilus</name>
    <dbReference type="NCBI Taxonomy" id="36842"/>
    <lineage>
        <taxon>Bacteria</taxon>
        <taxon>Bacillati</taxon>
        <taxon>Bacillota</taxon>
        <taxon>Clostridia</taxon>
        <taxon>Peptostreptococcales</taxon>
        <taxon>Caminicellaceae</taxon>
        <taxon>Maledivibacter</taxon>
    </lineage>
</organism>
<feature type="binding site" evidence="7">
    <location>
        <position position="38"/>
    </location>
    <ligand>
        <name>FMN</name>
        <dbReference type="ChEBI" id="CHEBI:58210"/>
    </ligand>
</feature>
<dbReference type="InterPro" id="IPR003382">
    <property type="entry name" value="Flavoprotein"/>
</dbReference>
<reference evidence="9 10" key="1">
    <citation type="submission" date="2017-02" db="EMBL/GenBank/DDBJ databases">
        <authorList>
            <person name="Peterson S.W."/>
        </authorList>
    </citation>
    <scope>NUCLEOTIDE SEQUENCE [LARGE SCALE GENOMIC DNA]</scope>
    <source>
        <strain evidence="9 10">M1</strain>
    </source>
</reference>
<feature type="binding site" evidence="7">
    <location>
        <position position="154"/>
    </location>
    <ligand>
        <name>dimethylallyl phosphate</name>
        <dbReference type="ChEBI" id="CHEBI:88052"/>
    </ligand>
</feature>
<dbReference type="HAMAP" id="MF_01984">
    <property type="entry name" value="ubiX_pad"/>
    <property type="match status" value="1"/>
</dbReference>
<dbReference type="InterPro" id="IPR036551">
    <property type="entry name" value="Flavin_trans-like"/>
</dbReference>
<keyword evidence="10" id="KW-1185">Reference proteome</keyword>
<evidence type="ECO:0000256" key="2">
    <source>
        <dbReference type="ARBA" id="ARBA00022630"/>
    </source>
</evidence>
<keyword evidence="1 7" id="KW-0637">Prenyltransferase</keyword>
<dbReference type="RefSeq" id="WP_079490986.1">
    <property type="nucleotide sequence ID" value="NZ_FUZT01000004.1"/>
</dbReference>
<accession>A0A1T5KGS7</accession>
<evidence type="ECO:0000256" key="1">
    <source>
        <dbReference type="ARBA" id="ARBA00022602"/>
    </source>
</evidence>
<sequence>MKKRLIVGISGASGAIIGIKILKELMRCHNWESHLVVTKGGEKTINMETGYSLDEVKSMADVNYPIDDIGEAIASGTFKCNGMVIAPCSMKTLAGISSGYSDNLLLRAADVSLKERKKLALITRETPLSKIHLKNMMELSDMGAIIMPPVLSFYNKPKTIEDMTDHIVGKALDIFNIDYSRFKRWGQNNDRTSK</sequence>
<dbReference type="SUPFAM" id="SSF52507">
    <property type="entry name" value="Homo-oligomeric flavin-containing Cys decarboxylases, HFCD"/>
    <property type="match status" value="1"/>
</dbReference>
<dbReference type="PANTHER" id="PTHR43374:SF1">
    <property type="entry name" value="FLAVIN PRENYLTRANSFERASE PAD1, MITOCHONDRIAL"/>
    <property type="match status" value="1"/>
</dbReference>
<evidence type="ECO:0000259" key="8">
    <source>
        <dbReference type="Pfam" id="PF02441"/>
    </source>
</evidence>
<comment type="function">
    <text evidence="7">Flavin prenyltransferase that catalyzes the synthesis of the prenylated FMN cofactor (prenyl-FMN) for 4-hydroxy-3-polyprenylbenzoic acid decarboxylase UbiD. The prenyltransferase is metal-independent and links a dimethylallyl moiety from dimethylallyl monophosphate (DMAP) to the flavin N5 and C6 atoms of FMN.</text>
</comment>
<comment type="caution">
    <text evidence="7">Lacks conserved residue(s) required for the propagation of feature annotation.</text>
</comment>
<dbReference type="NCBIfam" id="NF004685">
    <property type="entry name" value="PRK06029.1"/>
    <property type="match status" value="1"/>
</dbReference>
<dbReference type="Proteomes" id="UP000190285">
    <property type="component" value="Unassembled WGS sequence"/>
</dbReference>
<comment type="catalytic activity">
    <reaction evidence="5 7">
        <text>dimethylallyl phosphate + FMNH2 = prenylated FMNH2 + phosphate</text>
        <dbReference type="Rhea" id="RHEA:37743"/>
        <dbReference type="ChEBI" id="CHEBI:43474"/>
        <dbReference type="ChEBI" id="CHEBI:57618"/>
        <dbReference type="ChEBI" id="CHEBI:87467"/>
        <dbReference type="ChEBI" id="CHEBI:88052"/>
        <dbReference type="EC" id="2.5.1.129"/>
    </reaction>
</comment>
<dbReference type="STRING" id="36842.SAMN02194393_01794"/>
<dbReference type="PANTHER" id="PTHR43374">
    <property type="entry name" value="FLAVIN PRENYLTRANSFERASE"/>
    <property type="match status" value="1"/>
</dbReference>
<evidence type="ECO:0000256" key="7">
    <source>
        <dbReference type="HAMAP-Rule" id="MF_01984"/>
    </source>
</evidence>
<dbReference type="GO" id="GO:0106141">
    <property type="term" value="F:flavin prenyltransferase activity"/>
    <property type="evidence" value="ECO:0007669"/>
    <property type="project" value="UniProtKB-EC"/>
</dbReference>
<evidence type="ECO:0000313" key="10">
    <source>
        <dbReference type="Proteomes" id="UP000190285"/>
    </source>
</evidence>
<feature type="domain" description="Flavoprotein" evidence="8">
    <location>
        <begin position="3"/>
        <end position="174"/>
    </location>
</feature>
<keyword evidence="2 7" id="KW-0285">Flavoprotein</keyword>
<keyword evidence="3 7" id="KW-0288">FMN</keyword>